<evidence type="ECO:0000259" key="1">
    <source>
        <dbReference type="Pfam" id="PF00144"/>
    </source>
</evidence>
<dbReference type="GO" id="GO:0016787">
    <property type="term" value="F:hydrolase activity"/>
    <property type="evidence" value="ECO:0007669"/>
    <property type="project" value="UniProtKB-KW"/>
</dbReference>
<organism evidence="2 3">
    <name type="scientific">Dyella tabacisoli</name>
    <dbReference type="NCBI Taxonomy" id="2282381"/>
    <lineage>
        <taxon>Bacteria</taxon>
        <taxon>Pseudomonadati</taxon>
        <taxon>Pseudomonadota</taxon>
        <taxon>Gammaproteobacteria</taxon>
        <taxon>Lysobacterales</taxon>
        <taxon>Rhodanobacteraceae</taxon>
        <taxon>Dyella</taxon>
    </lineage>
</organism>
<keyword evidence="2" id="KW-0378">Hydrolase</keyword>
<dbReference type="PANTHER" id="PTHR46825:SF15">
    <property type="entry name" value="BETA-LACTAMASE-RELATED DOMAIN-CONTAINING PROTEIN"/>
    <property type="match status" value="1"/>
</dbReference>
<name>A0A369UM64_9GAMM</name>
<dbReference type="PANTHER" id="PTHR46825">
    <property type="entry name" value="D-ALANYL-D-ALANINE-CARBOXYPEPTIDASE/ENDOPEPTIDASE AMPH"/>
    <property type="match status" value="1"/>
</dbReference>
<gene>
    <name evidence="2" type="ORF">DVJ77_09885</name>
</gene>
<feature type="domain" description="Beta-lactamase-related" evidence="1">
    <location>
        <begin position="185"/>
        <end position="507"/>
    </location>
</feature>
<accession>A0A369UM64</accession>
<dbReference type="AlphaFoldDB" id="A0A369UM64"/>
<protein>
    <submittedName>
        <fullName evidence="2">Class A beta-lactamase-related serine hydrolase</fullName>
    </submittedName>
</protein>
<dbReference type="EMBL" id="QQAH01000009">
    <property type="protein sequence ID" value="RDD81842.1"/>
    <property type="molecule type" value="Genomic_DNA"/>
</dbReference>
<dbReference type="OrthoDB" id="119951at2"/>
<evidence type="ECO:0000313" key="2">
    <source>
        <dbReference type="EMBL" id="RDD81842.1"/>
    </source>
</evidence>
<dbReference type="Proteomes" id="UP000253782">
    <property type="component" value="Unassembled WGS sequence"/>
</dbReference>
<dbReference type="Gene3D" id="3.40.710.10">
    <property type="entry name" value="DD-peptidase/beta-lactamase superfamily"/>
    <property type="match status" value="1"/>
</dbReference>
<dbReference type="Pfam" id="PF00144">
    <property type="entry name" value="Beta-lactamase"/>
    <property type="match status" value="1"/>
</dbReference>
<sequence>MSYAIGQSTTAVAPTTLTADTAEVTAAGNAFMAPAGWSLSERGNASILEAPEGKSWIALVDVQAKSAEAAVAEAWTAYHPDAMRTLRSAIANPDKDGWQDQHTYTYQTSPNEQRTVTASAMQHEGRWTVRISDLANAVDGKREAQIALIVDELLPKGYVRESFAGRKAQRLDAKRIAALKDFVVRSQDMLGVPGISVGVVQDGKIILAEGFGVRELGQSTKVDADTLYLIASNTKSLTTLMLGKLVDEHKLDWDTQVTKVLPDFRLGDTDTSSKVQVKHLLCACTGLPRHDLEWILGPRNATPELALAILSRMQPTSKFGEMYQYSNPIAAVAGLVGGHVAYPGLEVGAAYDRAMATRVFGPLGMTRTTFDFARATQGNYARPYGFDLDGKTTAVAMAQNYPIRAVRPAGGAWSSVNDLLKYVRMELAAGVLPDGERYISEAALQARQAPQVKTGKDSWYGMGLETDARTGIRMVFHGGRMRGYRSNMVWLPEYGVGAVILTNADAGDVLMDAFPRKFLEVLFDGSPQADAAVAAAAKAAQERTAASRKALAIPPDSAEIAKLASRYHNDVLGEIRVIKTSNGAMFDFGAWRAPIALRKNPDGTITFVATAPGWSPELTVGTQAGQRTLMIRDAQHEYVFTESG</sequence>
<dbReference type="InterPro" id="IPR001466">
    <property type="entry name" value="Beta-lactam-related"/>
</dbReference>
<comment type="caution">
    <text evidence="2">The sequence shown here is derived from an EMBL/GenBank/DDBJ whole genome shotgun (WGS) entry which is preliminary data.</text>
</comment>
<proteinExistence type="predicted"/>
<dbReference type="InterPro" id="IPR012338">
    <property type="entry name" value="Beta-lactam/transpept-like"/>
</dbReference>
<keyword evidence="3" id="KW-1185">Reference proteome</keyword>
<reference evidence="2 3" key="1">
    <citation type="submission" date="2018-07" db="EMBL/GenBank/DDBJ databases">
        <title>Dyella tabacisoli L4-6T, whole genome shotgun sequence.</title>
        <authorList>
            <person name="Zhou X.-K."/>
            <person name="Li W.-J."/>
            <person name="Duan Y.-Q."/>
        </authorList>
    </citation>
    <scope>NUCLEOTIDE SEQUENCE [LARGE SCALE GENOMIC DNA]</scope>
    <source>
        <strain evidence="2 3">L4-6</strain>
    </source>
</reference>
<dbReference type="SUPFAM" id="SSF56601">
    <property type="entry name" value="beta-lactamase/transpeptidase-like"/>
    <property type="match status" value="1"/>
</dbReference>
<evidence type="ECO:0000313" key="3">
    <source>
        <dbReference type="Proteomes" id="UP000253782"/>
    </source>
</evidence>
<dbReference type="InterPro" id="IPR050491">
    <property type="entry name" value="AmpC-like"/>
</dbReference>